<evidence type="ECO:0000313" key="1">
    <source>
        <dbReference type="EMBL" id="CAL1603516.1"/>
    </source>
</evidence>
<gene>
    <name evidence="1" type="ORF">KC01_LOCUS31193</name>
</gene>
<dbReference type="AlphaFoldDB" id="A0AAV2LPK8"/>
<dbReference type="EMBL" id="OZ035826">
    <property type="protein sequence ID" value="CAL1603516.1"/>
    <property type="molecule type" value="Genomic_DNA"/>
</dbReference>
<protein>
    <submittedName>
        <fullName evidence="1">Uncharacterized protein</fullName>
    </submittedName>
</protein>
<sequence>MIGLDLWSPLKAGACSARAHESWPGCGGRTFGDRQLYLVGGCWSAWEKRFGFCREFGCSTIETLSCSWDKSGIHTGSPPPPTGRECVPFTGRLSPRVVYTRATTLKGSRCSVHLSRMSLETLERAHVWPPGSDHTAAACTSAGVL</sequence>
<keyword evidence="2" id="KW-1185">Reference proteome</keyword>
<proteinExistence type="predicted"/>
<evidence type="ECO:0000313" key="2">
    <source>
        <dbReference type="Proteomes" id="UP001497482"/>
    </source>
</evidence>
<name>A0AAV2LPK8_KNICA</name>
<dbReference type="Proteomes" id="UP001497482">
    <property type="component" value="Chromosome 4"/>
</dbReference>
<accession>A0AAV2LPK8</accession>
<organism evidence="1 2">
    <name type="scientific">Knipowitschia caucasica</name>
    <name type="common">Caucasian dwarf goby</name>
    <name type="synonym">Pomatoschistus caucasicus</name>
    <dbReference type="NCBI Taxonomy" id="637954"/>
    <lineage>
        <taxon>Eukaryota</taxon>
        <taxon>Metazoa</taxon>
        <taxon>Chordata</taxon>
        <taxon>Craniata</taxon>
        <taxon>Vertebrata</taxon>
        <taxon>Euteleostomi</taxon>
        <taxon>Actinopterygii</taxon>
        <taxon>Neopterygii</taxon>
        <taxon>Teleostei</taxon>
        <taxon>Neoteleostei</taxon>
        <taxon>Acanthomorphata</taxon>
        <taxon>Gobiaria</taxon>
        <taxon>Gobiiformes</taxon>
        <taxon>Gobioidei</taxon>
        <taxon>Gobiidae</taxon>
        <taxon>Gobiinae</taxon>
        <taxon>Knipowitschia</taxon>
    </lineage>
</organism>
<reference evidence="1 2" key="1">
    <citation type="submission" date="2024-04" db="EMBL/GenBank/DDBJ databases">
        <authorList>
            <person name="Waldvogel A.-M."/>
            <person name="Schoenle A."/>
        </authorList>
    </citation>
    <scope>NUCLEOTIDE SEQUENCE [LARGE SCALE GENOMIC DNA]</scope>
</reference>